<keyword evidence="8" id="KW-0863">Zinc-finger</keyword>
<protein>
    <recommendedName>
        <fullName evidence="4">RBR-type E3 ubiquitin transferase</fullName>
        <ecNumber evidence="4">2.3.2.31</ecNumber>
    </recommendedName>
</protein>
<keyword evidence="6" id="KW-0479">Metal-binding</keyword>
<dbReference type="CDD" id="cd22584">
    <property type="entry name" value="Rcat_RBR_unk"/>
    <property type="match status" value="1"/>
</dbReference>
<dbReference type="RefSeq" id="XP_010477580.1">
    <property type="nucleotide sequence ID" value="XM_010479278.1"/>
</dbReference>
<comment type="pathway">
    <text evidence="3">Protein modification; protein ubiquitination.</text>
</comment>
<organism evidence="12 13">
    <name type="scientific">Camelina sativa</name>
    <name type="common">False flax</name>
    <name type="synonym">Myagrum sativum</name>
    <dbReference type="NCBI Taxonomy" id="90675"/>
    <lineage>
        <taxon>Eukaryota</taxon>
        <taxon>Viridiplantae</taxon>
        <taxon>Streptophyta</taxon>
        <taxon>Embryophyta</taxon>
        <taxon>Tracheophyta</taxon>
        <taxon>Spermatophyta</taxon>
        <taxon>Magnoliopsida</taxon>
        <taxon>eudicotyledons</taxon>
        <taxon>Gunneridae</taxon>
        <taxon>Pentapetalae</taxon>
        <taxon>rosids</taxon>
        <taxon>malvids</taxon>
        <taxon>Brassicales</taxon>
        <taxon>Brassicaceae</taxon>
        <taxon>Camelineae</taxon>
        <taxon>Camelina</taxon>
    </lineage>
</organism>
<keyword evidence="5" id="KW-0808">Transferase</keyword>
<dbReference type="InterPro" id="IPR013083">
    <property type="entry name" value="Znf_RING/FYVE/PHD"/>
</dbReference>
<name>A0ABM0WXI8_CAMSA</name>
<dbReference type="Gene3D" id="1.20.120.1750">
    <property type="match status" value="1"/>
</dbReference>
<evidence type="ECO:0000256" key="9">
    <source>
        <dbReference type="ARBA" id="ARBA00022786"/>
    </source>
</evidence>
<dbReference type="EC" id="2.3.2.31" evidence="4"/>
<comment type="catalytic activity">
    <reaction evidence="1">
        <text>[E2 ubiquitin-conjugating enzyme]-S-ubiquitinyl-L-cysteine + [acceptor protein]-L-lysine = [E2 ubiquitin-conjugating enzyme]-L-cysteine + [acceptor protein]-N(6)-ubiquitinyl-L-lysine.</text>
        <dbReference type="EC" id="2.3.2.31"/>
    </reaction>
</comment>
<keyword evidence="12" id="KW-1185">Reference proteome</keyword>
<evidence type="ECO:0000259" key="11">
    <source>
        <dbReference type="PROSITE" id="PS51873"/>
    </source>
</evidence>
<evidence type="ECO:0000256" key="1">
    <source>
        <dbReference type="ARBA" id="ARBA00001798"/>
    </source>
</evidence>
<dbReference type="GeneID" id="104756653"/>
<keyword evidence="10" id="KW-0862">Zinc</keyword>
<dbReference type="InterPro" id="IPR002867">
    <property type="entry name" value="IBR_dom"/>
</dbReference>
<dbReference type="Gene3D" id="3.30.40.10">
    <property type="entry name" value="Zinc/RING finger domain, C3HC4 (zinc finger)"/>
    <property type="match status" value="1"/>
</dbReference>
<dbReference type="Pfam" id="PF01485">
    <property type="entry name" value="IBR"/>
    <property type="match status" value="1"/>
</dbReference>
<evidence type="ECO:0000256" key="7">
    <source>
        <dbReference type="ARBA" id="ARBA00022737"/>
    </source>
</evidence>
<proteinExistence type="predicted"/>
<evidence type="ECO:0000256" key="6">
    <source>
        <dbReference type="ARBA" id="ARBA00022723"/>
    </source>
</evidence>
<reference evidence="13" key="2">
    <citation type="submission" date="2025-08" db="UniProtKB">
        <authorList>
            <consortium name="RefSeq"/>
        </authorList>
    </citation>
    <scope>IDENTIFICATION</scope>
    <source>
        <tissue evidence="13">Leaf</tissue>
    </source>
</reference>
<keyword evidence="7" id="KW-0677">Repeat</keyword>
<dbReference type="SMART" id="SM00647">
    <property type="entry name" value="IBR"/>
    <property type="match status" value="1"/>
</dbReference>
<keyword evidence="9" id="KW-0833">Ubl conjugation pathway</keyword>
<dbReference type="PROSITE" id="PS51873">
    <property type="entry name" value="TRIAD"/>
    <property type="match status" value="1"/>
</dbReference>
<evidence type="ECO:0000256" key="2">
    <source>
        <dbReference type="ARBA" id="ARBA00001947"/>
    </source>
</evidence>
<evidence type="ECO:0000256" key="10">
    <source>
        <dbReference type="ARBA" id="ARBA00022833"/>
    </source>
</evidence>
<evidence type="ECO:0000313" key="12">
    <source>
        <dbReference type="Proteomes" id="UP000694864"/>
    </source>
</evidence>
<dbReference type="CDD" id="cd22582">
    <property type="entry name" value="BRcat_RBR_unk"/>
    <property type="match status" value="1"/>
</dbReference>
<dbReference type="PANTHER" id="PTHR11685">
    <property type="entry name" value="RBR FAMILY RING FINGER AND IBR DOMAIN-CONTAINING"/>
    <property type="match status" value="1"/>
</dbReference>
<dbReference type="Proteomes" id="UP000694864">
    <property type="component" value="Chromosome 2"/>
</dbReference>
<reference evidence="12" key="1">
    <citation type="journal article" date="2014" name="Nat. Commun.">
        <title>The emerging biofuel crop Camelina sativa retains a highly undifferentiated hexaploid genome structure.</title>
        <authorList>
            <person name="Kagale S."/>
            <person name="Koh C."/>
            <person name="Nixon J."/>
            <person name="Bollina V."/>
            <person name="Clarke W.E."/>
            <person name="Tuteja R."/>
            <person name="Spillane C."/>
            <person name="Robinson S.J."/>
            <person name="Links M.G."/>
            <person name="Clarke C."/>
            <person name="Higgins E.E."/>
            <person name="Huebert T."/>
            <person name="Sharpe A.G."/>
            <person name="Parkin I.A."/>
        </authorList>
    </citation>
    <scope>NUCLEOTIDE SEQUENCE [LARGE SCALE GENOMIC DNA]</scope>
    <source>
        <strain evidence="12">cv. DH55</strain>
    </source>
</reference>
<evidence type="ECO:0000313" key="13">
    <source>
        <dbReference type="RefSeq" id="XP_010477580.1"/>
    </source>
</evidence>
<dbReference type="InterPro" id="IPR044066">
    <property type="entry name" value="TRIAD_supradom"/>
</dbReference>
<feature type="domain" description="RING-type" evidence="11">
    <location>
        <begin position="224"/>
        <end position="448"/>
    </location>
</feature>
<dbReference type="Pfam" id="PF13456">
    <property type="entry name" value="RVT_3"/>
    <property type="match status" value="1"/>
</dbReference>
<dbReference type="SUPFAM" id="SSF57850">
    <property type="entry name" value="RING/U-box"/>
    <property type="match status" value="3"/>
</dbReference>
<comment type="cofactor">
    <cofactor evidence="2">
        <name>Zn(2+)</name>
        <dbReference type="ChEBI" id="CHEBI:29105"/>
    </cofactor>
</comment>
<gene>
    <name evidence="13" type="primary">LOC104756653</name>
</gene>
<sequence>MNFDGDYRAAAITKRNVNRQFYKLYFKSLVSVTPVSVTRLEVKICDQEDNLVFKSNEPLRHHYMMTTSLEEADVRALLRGLEEATKLGIMRITIYCRLPQIFKYLRGIAYPMENKIAMLIVDVKVMRNRFLSCNLVEIFNEDTKFFYRPFMMKRCTEEMKSFTQEKRRFTQENKIFTVEKKSFTVEKKNSYMEENKNGFMEEKKNSFMEENKNSFTEEKKNSFMEEICNICFDDIDIYLMFPACVQGHRFCLTCVKAHVEVKLLERKIPTCPQYLCNSQLSMDDCGEILTEKQSLMWKLMIKEVSMPHSQRVYCPYQKCSYLMSKTELSSSFAEPGRRKCFSCGGDFCINCKVPWHSKLTCGYYKMLQTENDDAKLKSLANHKRWRQCDNCQHMVERTSGCDTINCRCGYSFSYTNEAKPIHLTEFNEVVGPPGGEIITGFIGRRRDDTVMYDEGNFYINRFKIHERIEGSDDENPGNEEEY</sequence>
<dbReference type="InterPro" id="IPR031127">
    <property type="entry name" value="E3_UB_ligase_RBR"/>
</dbReference>
<evidence type="ECO:0000256" key="3">
    <source>
        <dbReference type="ARBA" id="ARBA00004906"/>
    </source>
</evidence>
<accession>A0ABM0WXI8</accession>
<evidence type="ECO:0000256" key="8">
    <source>
        <dbReference type="ARBA" id="ARBA00022771"/>
    </source>
</evidence>
<evidence type="ECO:0000256" key="4">
    <source>
        <dbReference type="ARBA" id="ARBA00012251"/>
    </source>
</evidence>
<evidence type="ECO:0000256" key="5">
    <source>
        <dbReference type="ARBA" id="ARBA00022679"/>
    </source>
</evidence>
<dbReference type="InterPro" id="IPR002156">
    <property type="entry name" value="RNaseH_domain"/>
</dbReference>